<organism evidence="1 2">
    <name type="scientific">Dehalobacterium formicoaceticum</name>
    <dbReference type="NCBI Taxonomy" id="51515"/>
    <lineage>
        <taxon>Bacteria</taxon>
        <taxon>Bacillati</taxon>
        <taxon>Bacillota</taxon>
        <taxon>Clostridia</taxon>
        <taxon>Eubacteriales</taxon>
        <taxon>Peptococcaceae</taxon>
        <taxon>Dehalobacterium</taxon>
    </lineage>
</organism>
<evidence type="ECO:0000313" key="1">
    <source>
        <dbReference type="EMBL" id="MCR6547243.1"/>
    </source>
</evidence>
<keyword evidence="2" id="KW-1185">Reference proteome</keyword>
<evidence type="ECO:0000313" key="2">
    <source>
        <dbReference type="Proteomes" id="UP001524944"/>
    </source>
</evidence>
<proteinExistence type="predicted"/>
<dbReference type="Gene3D" id="3.30.460.90">
    <property type="match status" value="1"/>
</dbReference>
<dbReference type="Pfam" id="PF18144">
    <property type="entry name" value="SMODS"/>
    <property type="match status" value="1"/>
</dbReference>
<protein>
    <submittedName>
        <fullName evidence="1">Nucleotidyltransferase</fullName>
    </submittedName>
</protein>
<dbReference type="EMBL" id="JANPWE010000019">
    <property type="protein sequence ID" value="MCR6547243.1"/>
    <property type="molecule type" value="Genomic_DNA"/>
</dbReference>
<dbReference type="RefSeq" id="WP_089609068.1">
    <property type="nucleotide sequence ID" value="NZ_CP022121.1"/>
</dbReference>
<gene>
    <name evidence="1" type="ORF">NVS47_17285</name>
</gene>
<dbReference type="Proteomes" id="UP001524944">
    <property type="component" value="Unassembled WGS sequence"/>
</dbReference>
<sequence length="333" mass="38663">MATTVIQAFNEFLKDIVNLDSDISKTARSSRDWLLGQISKFDEKDNTFPKLYSDINIHFGSFARKTKIRELDDIDLMIGLTGQGSTYTEYTDKIEINVGDDAKDLLNLCHDYTNKLNSKKVINKFVSACSNVPQYSNADIKRNQEAATLQLSSYTWNFDIVPCFMTTTNIYGVSYYLIPDGNGHWKKTDPRIDKERTSRINQTHDGNVLQVIRVMKYWNRRPTMPTMSSYLLETMILNYYEAKTTTANQYVDIELPDVIAYIHNNIMYDVNDPKNIQGNINKLTYDEKTKIKNKAYSDYYKAIDARQLEKDKDMKGSINKWREIFGDSFPKYE</sequence>
<comment type="caution">
    <text evidence="1">The sequence shown here is derived from an EMBL/GenBank/DDBJ whole genome shotgun (WGS) entry which is preliminary data.</text>
</comment>
<accession>A0ABT1Y8M3</accession>
<name>A0ABT1Y8M3_9FIRM</name>
<reference evidence="1 2" key="1">
    <citation type="submission" date="2022-08" db="EMBL/GenBank/DDBJ databases">
        <title>Proteogenomics of the novel Dehalobacterium formicoaceticum strain EZ94 highlights a key role of methyltransferases during anaerobic dichloromethane degradation.</title>
        <authorList>
            <person name="Wasmund K."/>
        </authorList>
    </citation>
    <scope>NUCLEOTIDE SEQUENCE [LARGE SCALE GENOMIC DNA]</scope>
    <source>
        <strain evidence="1 2">EZ94</strain>
    </source>
</reference>